<keyword evidence="2 6" id="KW-0698">rRNA processing</keyword>
<dbReference type="InterPro" id="IPR029063">
    <property type="entry name" value="SAM-dependent_MTases_sf"/>
</dbReference>
<feature type="binding site" evidence="6">
    <location>
        <position position="84"/>
    </location>
    <ligand>
        <name>S-adenosyl-L-methionine</name>
        <dbReference type="ChEBI" id="CHEBI:59789"/>
    </ligand>
</feature>
<dbReference type="SUPFAM" id="SSF53335">
    <property type="entry name" value="S-adenosyl-L-methionine-dependent methyltransferases"/>
    <property type="match status" value="1"/>
</dbReference>
<keyword evidence="4 6" id="KW-0808">Transferase</keyword>
<dbReference type="NCBIfam" id="TIGR00138">
    <property type="entry name" value="rsmG_gidB"/>
    <property type="match status" value="1"/>
</dbReference>
<accession>A0ABT7DRX5</accession>
<dbReference type="Proteomes" id="UP001172778">
    <property type="component" value="Unassembled WGS sequence"/>
</dbReference>
<keyword evidence="1 6" id="KW-0963">Cytoplasm</keyword>
<keyword evidence="3 6" id="KW-0489">Methyltransferase</keyword>
<comment type="caution">
    <text evidence="7">The sequence shown here is derived from an EMBL/GenBank/DDBJ whole genome shotgun (WGS) entry which is preliminary data.</text>
</comment>
<evidence type="ECO:0000256" key="1">
    <source>
        <dbReference type="ARBA" id="ARBA00022490"/>
    </source>
</evidence>
<keyword evidence="5 6" id="KW-0949">S-adenosyl-L-methionine</keyword>
<dbReference type="PIRSF" id="PIRSF003078">
    <property type="entry name" value="GidB"/>
    <property type="match status" value="1"/>
</dbReference>
<protein>
    <recommendedName>
        <fullName evidence="6">Ribosomal RNA small subunit methyltransferase G</fullName>
        <ecNumber evidence="6">2.1.1.170</ecNumber>
    </recommendedName>
    <alternativeName>
        <fullName evidence="6">16S rRNA 7-methylguanosine methyltransferase</fullName>
        <shortName evidence="6">16S rRNA m7G methyltransferase</shortName>
    </alternativeName>
</protein>
<feature type="binding site" evidence="6">
    <location>
        <position position="143"/>
    </location>
    <ligand>
        <name>S-adenosyl-L-methionine</name>
        <dbReference type="ChEBI" id="CHEBI:59789"/>
    </ligand>
</feature>
<comment type="similarity">
    <text evidence="6">Belongs to the methyltransferase superfamily. RNA methyltransferase RsmG family.</text>
</comment>
<evidence type="ECO:0000256" key="4">
    <source>
        <dbReference type="ARBA" id="ARBA00022679"/>
    </source>
</evidence>
<feature type="binding site" evidence="6">
    <location>
        <begin position="130"/>
        <end position="131"/>
    </location>
    <ligand>
        <name>S-adenosyl-L-methionine</name>
        <dbReference type="ChEBI" id="CHEBI:59789"/>
    </ligand>
</feature>
<evidence type="ECO:0000256" key="6">
    <source>
        <dbReference type="HAMAP-Rule" id="MF_00074"/>
    </source>
</evidence>
<comment type="function">
    <text evidence="6">Specifically methylates the N7 position of guanine in position 527 of 16S rRNA.</text>
</comment>
<comment type="subcellular location">
    <subcellularLocation>
        <location evidence="6">Cytoplasm</location>
    </subcellularLocation>
</comment>
<comment type="caution">
    <text evidence="6">Lacks conserved residue(s) required for the propagation of feature annotation.</text>
</comment>
<organism evidence="7 8">
    <name type="scientific">Parachitinimonas caeni</name>
    <dbReference type="NCBI Taxonomy" id="3031301"/>
    <lineage>
        <taxon>Bacteria</taxon>
        <taxon>Pseudomonadati</taxon>
        <taxon>Pseudomonadota</taxon>
        <taxon>Betaproteobacteria</taxon>
        <taxon>Neisseriales</taxon>
        <taxon>Chitinibacteraceae</taxon>
        <taxon>Parachitinimonas</taxon>
    </lineage>
</organism>
<evidence type="ECO:0000256" key="2">
    <source>
        <dbReference type="ARBA" id="ARBA00022552"/>
    </source>
</evidence>
<evidence type="ECO:0000256" key="3">
    <source>
        <dbReference type="ARBA" id="ARBA00022603"/>
    </source>
</evidence>
<evidence type="ECO:0000256" key="5">
    <source>
        <dbReference type="ARBA" id="ARBA00022691"/>
    </source>
</evidence>
<dbReference type="InterPro" id="IPR003682">
    <property type="entry name" value="rRNA_ssu_MeTfrase_G"/>
</dbReference>
<dbReference type="GO" id="GO:0032259">
    <property type="term" value="P:methylation"/>
    <property type="evidence" value="ECO:0007669"/>
    <property type="project" value="UniProtKB-KW"/>
</dbReference>
<comment type="catalytic activity">
    <reaction evidence="6">
        <text>guanosine(527) in 16S rRNA + S-adenosyl-L-methionine = N(7)-methylguanosine(527) in 16S rRNA + S-adenosyl-L-homocysteine</text>
        <dbReference type="Rhea" id="RHEA:42732"/>
        <dbReference type="Rhea" id="RHEA-COMP:10209"/>
        <dbReference type="Rhea" id="RHEA-COMP:10210"/>
        <dbReference type="ChEBI" id="CHEBI:57856"/>
        <dbReference type="ChEBI" id="CHEBI:59789"/>
        <dbReference type="ChEBI" id="CHEBI:74269"/>
        <dbReference type="ChEBI" id="CHEBI:74480"/>
        <dbReference type="EC" id="2.1.1.170"/>
    </reaction>
</comment>
<sequence length="211" mass="23638">MIQVKSQIEQGVAELGLAFSNEKVEQLVAYLQLLEKWNRVYSLSAIREPSQMAALHVLDSLAAIMPLVDCKTITVLDVGSGGGQPGIPWAIAKPEWQFVLCDSNHKKTSFLRQAVAELGLRNVRIECFRVEQLTGQFDVITSRAFAELRDFVSLTKHLLAETGSWAALKGVFPHEEIERLPEGVIVRQAVPLRVPNLSADRHLILMVWERE</sequence>
<dbReference type="CDD" id="cd02440">
    <property type="entry name" value="AdoMet_MTases"/>
    <property type="match status" value="1"/>
</dbReference>
<feature type="binding site" evidence="6">
    <location>
        <position position="79"/>
    </location>
    <ligand>
        <name>S-adenosyl-L-methionine</name>
        <dbReference type="ChEBI" id="CHEBI:59789"/>
    </ligand>
</feature>
<dbReference type="Gene3D" id="3.40.50.150">
    <property type="entry name" value="Vaccinia Virus protein VP39"/>
    <property type="match status" value="1"/>
</dbReference>
<name>A0ABT7DRX5_9NEIS</name>
<evidence type="ECO:0000313" key="8">
    <source>
        <dbReference type="Proteomes" id="UP001172778"/>
    </source>
</evidence>
<gene>
    <name evidence="6 7" type="primary">rsmG</name>
    <name evidence="7" type="ORF">PZA18_00610</name>
</gene>
<proteinExistence type="inferred from homology"/>
<dbReference type="Pfam" id="PF02527">
    <property type="entry name" value="GidB"/>
    <property type="match status" value="1"/>
</dbReference>
<dbReference type="HAMAP" id="MF_00074">
    <property type="entry name" value="16SrRNA_methyltr_G"/>
    <property type="match status" value="1"/>
</dbReference>
<dbReference type="GO" id="GO:0008168">
    <property type="term" value="F:methyltransferase activity"/>
    <property type="evidence" value="ECO:0007669"/>
    <property type="project" value="UniProtKB-KW"/>
</dbReference>
<dbReference type="EMBL" id="JARRAF010000001">
    <property type="protein sequence ID" value="MDK2122544.1"/>
    <property type="molecule type" value="Genomic_DNA"/>
</dbReference>
<dbReference type="EC" id="2.1.1.170" evidence="6"/>
<keyword evidence="8" id="KW-1185">Reference proteome</keyword>
<evidence type="ECO:0000313" key="7">
    <source>
        <dbReference type="EMBL" id="MDK2122544.1"/>
    </source>
</evidence>
<dbReference type="PANTHER" id="PTHR31760">
    <property type="entry name" value="S-ADENOSYL-L-METHIONINE-DEPENDENT METHYLTRANSFERASES SUPERFAMILY PROTEIN"/>
    <property type="match status" value="1"/>
</dbReference>
<reference evidence="7" key="1">
    <citation type="submission" date="2023-03" db="EMBL/GenBank/DDBJ databases">
        <title>Chitinimonas shenzhenensis gen. nov., sp. nov., a novel member of family Burkholderiaceae isolated from activated sludge collected in Shen Zhen, China.</title>
        <authorList>
            <person name="Wang X."/>
        </authorList>
    </citation>
    <scope>NUCLEOTIDE SEQUENCE</scope>
    <source>
        <strain evidence="7">DQS-5</strain>
    </source>
</reference>
<dbReference type="PANTHER" id="PTHR31760:SF0">
    <property type="entry name" value="S-ADENOSYL-L-METHIONINE-DEPENDENT METHYLTRANSFERASES SUPERFAMILY PROTEIN"/>
    <property type="match status" value="1"/>
</dbReference>